<keyword evidence="1" id="KW-1133">Transmembrane helix</keyword>
<reference evidence="3" key="1">
    <citation type="journal article" date="2021" name="Syst. Appl. Microbiol.">
        <title>Roseomonas hellenica sp. nov., isolated from roots of wild-growing Alkanna tinctoria.</title>
        <authorList>
            <person name="Rat A."/>
            <person name="Naranjo H.D."/>
            <person name="Lebbe L."/>
            <person name="Cnockaert M."/>
            <person name="Krigas N."/>
            <person name="Grigoriadou K."/>
            <person name="Maloupa E."/>
            <person name="Willems A."/>
        </authorList>
    </citation>
    <scope>NUCLEOTIDE SEQUENCE [LARGE SCALE GENOMIC DNA]</scope>
    <source>
        <strain evidence="3">LMG 31159</strain>
    </source>
</reference>
<feature type="transmembrane region" description="Helical" evidence="1">
    <location>
        <begin position="68"/>
        <end position="85"/>
    </location>
</feature>
<keyword evidence="3" id="KW-1185">Reference proteome</keyword>
<keyword evidence="1" id="KW-0812">Transmembrane</keyword>
<dbReference type="Proteomes" id="UP000698752">
    <property type="component" value="Unassembled WGS sequence"/>
</dbReference>
<keyword evidence="1" id="KW-0472">Membrane</keyword>
<comment type="caution">
    <text evidence="2">The sequence shown here is derived from an EMBL/GenBank/DDBJ whole genome shotgun (WGS) entry which is preliminary data.</text>
</comment>
<dbReference type="Pfam" id="PF06170">
    <property type="entry name" value="DUF983"/>
    <property type="match status" value="1"/>
</dbReference>
<evidence type="ECO:0000313" key="3">
    <source>
        <dbReference type="Proteomes" id="UP000698752"/>
    </source>
</evidence>
<sequence>MPWDSQPASPAEASVRLPVGTMLVRGAMGRCPVCGRGRLFNGYLRLADECSNCHEPLGRIRADDAPPYFTILIVGHVLVPFVFMAEKAWYPPMWLHMALWLPLFAVLSALFLRPIKGAVVAWMLRLGLTGTEHGAPIMPAPPREGSPDA</sequence>
<evidence type="ECO:0000256" key="1">
    <source>
        <dbReference type="SAM" id="Phobius"/>
    </source>
</evidence>
<dbReference type="EMBL" id="JAAEDI010000004">
    <property type="protein sequence ID" value="MBR0648966.1"/>
    <property type="molecule type" value="Genomic_DNA"/>
</dbReference>
<proteinExistence type="predicted"/>
<dbReference type="InterPro" id="IPR009325">
    <property type="entry name" value="DUF983"/>
</dbReference>
<gene>
    <name evidence="2" type="ORF">GXW78_04780</name>
</gene>
<dbReference type="RefSeq" id="WP_211866504.1">
    <property type="nucleotide sequence ID" value="NZ_JAAEDI010000004.1"/>
</dbReference>
<accession>A0ABS5ED67</accession>
<evidence type="ECO:0000313" key="2">
    <source>
        <dbReference type="EMBL" id="MBR0648966.1"/>
    </source>
</evidence>
<name>A0ABS5ED67_9PROT</name>
<feature type="transmembrane region" description="Helical" evidence="1">
    <location>
        <begin position="97"/>
        <end position="115"/>
    </location>
</feature>
<organism evidence="2 3">
    <name type="scientific">Neoroseomonas terrae</name>
    <dbReference type="NCBI Taxonomy" id="424799"/>
    <lineage>
        <taxon>Bacteria</taxon>
        <taxon>Pseudomonadati</taxon>
        <taxon>Pseudomonadota</taxon>
        <taxon>Alphaproteobacteria</taxon>
        <taxon>Acetobacterales</taxon>
        <taxon>Acetobacteraceae</taxon>
        <taxon>Neoroseomonas</taxon>
    </lineage>
</organism>
<protein>
    <submittedName>
        <fullName evidence="2">DUF983 domain-containing protein</fullName>
    </submittedName>
</protein>